<comment type="caution">
    <text evidence="3">The sequence shown here is derived from an EMBL/GenBank/DDBJ whole genome shotgun (WGS) entry which is preliminary data.</text>
</comment>
<dbReference type="EMBL" id="JBHTCP010000011">
    <property type="protein sequence ID" value="MFC7371210.1"/>
    <property type="molecule type" value="Genomic_DNA"/>
</dbReference>
<name>A0ABW2NNK3_9BACL</name>
<keyword evidence="2" id="KW-0472">Membrane</keyword>
<sequence>MNDDQAGALRQLAEENASLQKDVLPPRREFHSRRKKSEREEECTKEELQERNTFPLIKLIAAAFLLLIAAMFTYDLWSDKLFGPVMREENGKPVQVEIEK</sequence>
<accession>A0ABW2NNK3</accession>
<evidence type="ECO:0000256" key="2">
    <source>
        <dbReference type="SAM" id="Phobius"/>
    </source>
</evidence>
<dbReference type="RefSeq" id="WP_379747552.1">
    <property type="nucleotide sequence ID" value="NZ_JBHTCP010000011.1"/>
</dbReference>
<keyword evidence="2" id="KW-1133">Transmembrane helix</keyword>
<evidence type="ECO:0000256" key="1">
    <source>
        <dbReference type="SAM" id="MobiDB-lite"/>
    </source>
</evidence>
<protein>
    <submittedName>
        <fullName evidence="3">Uncharacterized protein</fullName>
    </submittedName>
</protein>
<feature type="transmembrane region" description="Helical" evidence="2">
    <location>
        <begin position="56"/>
        <end position="77"/>
    </location>
</feature>
<reference evidence="4" key="1">
    <citation type="journal article" date="2019" name="Int. J. Syst. Evol. Microbiol.">
        <title>The Global Catalogue of Microorganisms (GCM) 10K type strain sequencing project: providing services to taxonomists for standard genome sequencing and annotation.</title>
        <authorList>
            <consortium name="The Broad Institute Genomics Platform"/>
            <consortium name="The Broad Institute Genome Sequencing Center for Infectious Disease"/>
            <person name="Wu L."/>
            <person name="Ma J."/>
        </authorList>
    </citation>
    <scope>NUCLEOTIDE SEQUENCE [LARGE SCALE GENOMIC DNA]</scope>
    <source>
        <strain evidence="4">NBRC 106396</strain>
    </source>
</reference>
<evidence type="ECO:0000313" key="3">
    <source>
        <dbReference type="EMBL" id="MFC7371210.1"/>
    </source>
</evidence>
<gene>
    <name evidence="3" type="ORF">ACFQPF_05935</name>
</gene>
<keyword evidence="4" id="KW-1185">Reference proteome</keyword>
<dbReference type="Proteomes" id="UP001596549">
    <property type="component" value="Unassembled WGS sequence"/>
</dbReference>
<keyword evidence="2" id="KW-0812">Transmembrane</keyword>
<organism evidence="3 4">
    <name type="scientific">Fictibacillus iocasae</name>
    <dbReference type="NCBI Taxonomy" id="2715437"/>
    <lineage>
        <taxon>Bacteria</taxon>
        <taxon>Bacillati</taxon>
        <taxon>Bacillota</taxon>
        <taxon>Bacilli</taxon>
        <taxon>Bacillales</taxon>
        <taxon>Fictibacillaceae</taxon>
        <taxon>Fictibacillus</taxon>
    </lineage>
</organism>
<feature type="region of interest" description="Disordered" evidence="1">
    <location>
        <begin position="15"/>
        <end position="47"/>
    </location>
</feature>
<proteinExistence type="predicted"/>
<evidence type="ECO:0000313" key="4">
    <source>
        <dbReference type="Proteomes" id="UP001596549"/>
    </source>
</evidence>